<organism evidence="9 10">
    <name type="scientific">Pseudoalteromonas spongiae</name>
    <dbReference type="NCBI Taxonomy" id="298657"/>
    <lineage>
        <taxon>Bacteria</taxon>
        <taxon>Pseudomonadati</taxon>
        <taxon>Pseudomonadota</taxon>
        <taxon>Gammaproteobacteria</taxon>
        <taxon>Alteromonadales</taxon>
        <taxon>Pseudoalteromonadaceae</taxon>
        <taxon>Pseudoalteromonas</taxon>
    </lineage>
</organism>
<comment type="caution">
    <text evidence="9">The sequence shown here is derived from an EMBL/GenBank/DDBJ whole genome shotgun (WGS) entry which is preliminary data.</text>
</comment>
<dbReference type="CDD" id="cd00883">
    <property type="entry name" value="beta_CA_cladeA"/>
    <property type="match status" value="1"/>
</dbReference>
<evidence type="ECO:0000256" key="7">
    <source>
        <dbReference type="ARBA" id="ARBA00048348"/>
    </source>
</evidence>
<accession>A0ABU8EU53</accession>
<protein>
    <recommendedName>
        <fullName evidence="3 8">Carbonic anhydrase</fullName>
        <ecNumber evidence="3 8">4.2.1.1</ecNumber>
    </recommendedName>
    <alternativeName>
        <fullName evidence="8">Carbonate dehydratase</fullName>
    </alternativeName>
</protein>
<evidence type="ECO:0000256" key="5">
    <source>
        <dbReference type="ARBA" id="ARBA00022833"/>
    </source>
</evidence>
<comment type="function">
    <text evidence="8">Reversible hydration of carbon dioxide.</text>
</comment>
<dbReference type="RefSeq" id="WP_010561637.1">
    <property type="nucleotide sequence ID" value="NZ_CP023398.1"/>
</dbReference>
<dbReference type="PROSITE" id="PS00705">
    <property type="entry name" value="PROK_CO2_ANHYDRASE_2"/>
    <property type="match status" value="1"/>
</dbReference>
<keyword evidence="6 8" id="KW-0456">Lyase</keyword>
<dbReference type="PANTHER" id="PTHR11002">
    <property type="entry name" value="CARBONIC ANHYDRASE"/>
    <property type="match status" value="1"/>
</dbReference>
<evidence type="ECO:0000313" key="10">
    <source>
        <dbReference type="Proteomes" id="UP001382455"/>
    </source>
</evidence>
<dbReference type="InterPro" id="IPR001765">
    <property type="entry name" value="Carbonic_anhydrase"/>
</dbReference>
<evidence type="ECO:0000256" key="1">
    <source>
        <dbReference type="ARBA" id="ARBA00001947"/>
    </source>
</evidence>
<dbReference type="EMBL" id="JBAWKS010000001">
    <property type="protein sequence ID" value="MEI4550508.1"/>
    <property type="molecule type" value="Genomic_DNA"/>
</dbReference>
<name>A0ABU8EU53_9GAMM</name>
<comment type="similarity">
    <text evidence="2 8">Belongs to the beta-class carbonic anhydrase family.</text>
</comment>
<dbReference type="SUPFAM" id="SSF53056">
    <property type="entry name" value="beta-carbonic anhydrase, cab"/>
    <property type="match status" value="1"/>
</dbReference>
<evidence type="ECO:0000256" key="8">
    <source>
        <dbReference type="RuleBase" id="RU003956"/>
    </source>
</evidence>
<dbReference type="NCBIfam" id="NF007756">
    <property type="entry name" value="PRK10437.1"/>
    <property type="match status" value="1"/>
</dbReference>
<comment type="catalytic activity">
    <reaction evidence="7 8">
        <text>hydrogencarbonate + H(+) = CO2 + H2O</text>
        <dbReference type="Rhea" id="RHEA:10748"/>
        <dbReference type="ChEBI" id="CHEBI:15377"/>
        <dbReference type="ChEBI" id="CHEBI:15378"/>
        <dbReference type="ChEBI" id="CHEBI:16526"/>
        <dbReference type="ChEBI" id="CHEBI:17544"/>
        <dbReference type="EC" id="4.2.1.1"/>
    </reaction>
</comment>
<gene>
    <name evidence="9" type="primary">can</name>
    <name evidence="9" type="ORF">WAE96_12635</name>
</gene>
<sequence>MNKLAHLFVKNRSWAKETTDRDPEFFKILSMQQNPEYLWIGCADSRVPANEIVGLLPGELFVHRNVANMVVHTDHNCLSVLQYAVEVLKVKHIMVVGHYGCGGVKAALDGIRLGLIDNWLRHVVDARDKYETELSSSVSEQQKFDRLCEINVIEQVKNVCQTNIVMDAWERGQALEVHGWIYGLADGHIRDLETSINGANDVAKIYNNAVQGVFSR</sequence>
<dbReference type="SMART" id="SM00947">
    <property type="entry name" value="Pro_CA"/>
    <property type="match status" value="1"/>
</dbReference>
<dbReference type="InterPro" id="IPR015892">
    <property type="entry name" value="Carbonic_anhydrase_CS"/>
</dbReference>
<keyword evidence="5 8" id="KW-0862">Zinc</keyword>
<comment type="cofactor">
    <cofactor evidence="1">
        <name>Zn(2+)</name>
        <dbReference type="ChEBI" id="CHEBI:29105"/>
    </cofactor>
</comment>
<evidence type="ECO:0000256" key="4">
    <source>
        <dbReference type="ARBA" id="ARBA00022723"/>
    </source>
</evidence>
<keyword evidence="4" id="KW-0479">Metal-binding</keyword>
<evidence type="ECO:0000256" key="6">
    <source>
        <dbReference type="ARBA" id="ARBA00023239"/>
    </source>
</evidence>
<proteinExistence type="inferred from homology"/>
<evidence type="ECO:0000256" key="2">
    <source>
        <dbReference type="ARBA" id="ARBA00006217"/>
    </source>
</evidence>
<dbReference type="InterPro" id="IPR036874">
    <property type="entry name" value="Carbonic_anhydrase_sf"/>
</dbReference>
<dbReference type="EC" id="4.2.1.1" evidence="3 8"/>
<dbReference type="PANTHER" id="PTHR11002:SF76">
    <property type="entry name" value="CARBONIC ANHYDRASE"/>
    <property type="match status" value="1"/>
</dbReference>
<dbReference type="Gene3D" id="3.40.1050.10">
    <property type="entry name" value="Carbonic anhydrase"/>
    <property type="match status" value="1"/>
</dbReference>
<keyword evidence="10" id="KW-1185">Reference proteome</keyword>
<dbReference type="PROSITE" id="PS00704">
    <property type="entry name" value="PROK_CO2_ANHYDRASE_1"/>
    <property type="match status" value="1"/>
</dbReference>
<dbReference type="Pfam" id="PF00484">
    <property type="entry name" value="Pro_CA"/>
    <property type="match status" value="1"/>
</dbReference>
<evidence type="ECO:0000313" key="9">
    <source>
        <dbReference type="EMBL" id="MEI4550508.1"/>
    </source>
</evidence>
<dbReference type="Proteomes" id="UP001382455">
    <property type="component" value="Unassembled WGS sequence"/>
</dbReference>
<reference evidence="9 10" key="1">
    <citation type="submission" date="2023-12" db="EMBL/GenBank/DDBJ databases">
        <title>Friends and Foes: Symbiotic and Algicidal bacterial influence on Karenia brevis blooms.</title>
        <authorList>
            <person name="Fei C."/>
            <person name="Mohamed A.R."/>
            <person name="Booker A."/>
            <person name="Arshad M."/>
            <person name="Klass S."/>
            <person name="Ahn S."/>
            <person name="Gilbert P.M."/>
            <person name="Heil C.A."/>
            <person name="Martinez J.M."/>
            <person name="Amin S.A."/>
        </authorList>
    </citation>
    <scope>NUCLEOTIDE SEQUENCE [LARGE SCALE GENOMIC DNA]</scope>
    <source>
        <strain evidence="9 10">CE15</strain>
    </source>
</reference>
<evidence type="ECO:0000256" key="3">
    <source>
        <dbReference type="ARBA" id="ARBA00012925"/>
    </source>
</evidence>